<organism evidence="7 8">
    <name type="scientific">Nesterenkonia sphaerica</name>
    <dbReference type="NCBI Taxonomy" id="1804988"/>
    <lineage>
        <taxon>Bacteria</taxon>
        <taxon>Bacillati</taxon>
        <taxon>Actinomycetota</taxon>
        <taxon>Actinomycetes</taxon>
        <taxon>Micrococcales</taxon>
        <taxon>Micrococcaceae</taxon>
        <taxon>Nesterenkonia</taxon>
    </lineage>
</organism>
<reference evidence="7 8" key="1">
    <citation type="submission" date="2019-05" db="EMBL/GenBank/DDBJ databases">
        <title>Nesterenkonia sp. GY239, isolated from the Southern Atlantic Ocean.</title>
        <authorList>
            <person name="Zhang G."/>
        </authorList>
    </citation>
    <scope>NUCLEOTIDE SEQUENCE [LARGE SCALE GENOMIC DNA]</scope>
    <source>
        <strain evidence="7 8">GY239</strain>
    </source>
</reference>
<sequence length="417" mass="44357">MSVGRAAVIGGGIIGLAVARELLERRPNSEVVVFEKEDRVATHQTGRNSGVVHAGLYYTPGGLKARLCRRGVGLLREFAHAHGVAYQECGKVVVAKNEVELARLKNIHERAVANGVPGIRLIGPDELSELEPAAAGVAALHSPTTAIADFAGVAEALAGVISSHGGEVRLSTEVTGIVEGAASSSSTRGAVRVTARQRGAADGPATTEHFDQVITCAGTQSDRLARGSGDDAFPKIVPFYGDYFMLAKQKAAQVNGLIYPVPDPKYPFLGVHITRRYDGEVMLGPNAFLALGRERYGRFGLKTRDVWDVVRSPGFWKFASHNIPAAVRETRTAMSKRVFVEEAKQYMPGITLDEVTRGHRGIRAQAMNADGSLVDDFVITGSARVVHVRNAPSPAATSALAIAEHIVAEALGEERSG</sequence>
<name>A0A5R9AKE6_9MICC</name>
<gene>
    <name evidence="7" type="primary">lhgO</name>
    <name evidence="7" type="ORF">FEF27_03055</name>
</gene>
<evidence type="ECO:0000259" key="6">
    <source>
        <dbReference type="Pfam" id="PF01266"/>
    </source>
</evidence>
<dbReference type="Gene3D" id="3.30.9.10">
    <property type="entry name" value="D-Amino Acid Oxidase, subunit A, domain 2"/>
    <property type="match status" value="1"/>
</dbReference>
<comment type="similarity">
    <text evidence="5">Belongs to the L2HGDH family.</text>
</comment>
<evidence type="ECO:0000256" key="4">
    <source>
        <dbReference type="ARBA" id="ARBA00023002"/>
    </source>
</evidence>
<dbReference type="GO" id="GO:0047545">
    <property type="term" value="F:(S)-2-hydroxyglutarate dehydrogenase activity"/>
    <property type="evidence" value="ECO:0007669"/>
    <property type="project" value="TreeGrafter"/>
</dbReference>
<dbReference type="PANTHER" id="PTHR43104:SF2">
    <property type="entry name" value="L-2-HYDROXYGLUTARATE DEHYDROGENASE, MITOCHONDRIAL"/>
    <property type="match status" value="1"/>
</dbReference>
<evidence type="ECO:0000256" key="2">
    <source>
        <dbReference type="ARBA" id="ARBA00022630"/>
    </source>
</evidence>
<comment type="caution">
    <text evidence="7">The sequence shown here is derived from an EMBL/GenBank/DDBJ whole genome shotgun (WGS) entry which is preliminary data.</text>
</comment>
<accession>A0A5R9AKE6</accession>
<dbReference type="Pfam" id="PF01266">
    <property type="entry name" value="DAO"/>
    <property type="match status" value="1"/>
</dbReference>
<evidence type="ECO:0000256" key="3">
    <source>
        <dbReference type="ARBA" id="ARBA00022827"/>
    </source>
</evidence>
<protein>
    <submittedName>
        <fullName evidence="7">L-2-hydroxyglutarate oxidase</fullName>
        <ecNumber evidence="7">1.1.3.-</ecNumber>
    </submittedName>
</protein>
<proteinExistence type="inferred from homology"/>
<dbReference type="Proteomes" id="UP000306544">
    <property type="component" value="Unassembled WGS sequence"/>
</dbReference>
<evidence type="ECO:0000313" key="7">
    <source>
        <dbReference type="EMBL" id="TLP79043.1"/>
    </source>
</evidence>
<keyword evidence="3" id="KW-0274">FAD</keyword>
<keyword evidence="8" id="KW-1185">Reference proteome</keyword>
<comment type="cofactor">
    <cofactor evidence="1">
        <name>FAD</name>
        <dbReference type="ChEBI" id="CHEBI:57692"/>
    </cofactor>
</comment>
<dbReference type="Gene3D" id="3.50.50.60">
    <property type="entry name" value="FAD/NAD(P)-binding domain"/>
    <property type="match status" value="1"/>
</dbReference>
<dbReference type="InterPro" id="IPR006076">
    <property type="entry name" value="FAD-dep_OxRdtase"/>
</dbReference>
<dbReference type="EC" id="1.1.3.-" evidence="7"/>
<evidence type="ECO:0000256" key="1">
    <source>
        <dbReference type="ARBA" id="ARBA00001974"/>
    </source>
</evidence>
<dbReference type="AlphaFoldDB" id="A0A5R9AKE6"/>
<dbReference type="InterPro" id="IPR036188">
    <property type="entry name" value="FAD/NAD-bd_sf"/>
</dbReference>
<dbReference type="SUPFAM" id="SSF51905">
    <property type="entry name" value="FAD/NAD(P)-binding domain"/>
    <property type="match status" value="1"/>
</dbReference>
<dbReference type="PANTHER" id="PTHR43104">
    <property type="entry name" value="L-2-HYDROXYGLUTARATE DEHYDROGENASE, MITOCHONDRIAL"/>
    <property type="match status" value="1"/>
</dbReference>
<evidence type="ECO:0000256" key="5">
    <source>
        <dbReference type="ARBA" id="ARBA00037941"/>
    </source>
</evidence>
<keyword evidence="4 7" id="KW-0560">Oxidoreductase</keyword>
<dbReference type="OrthoDB" id="9801699at2"/>
<keyword evidence="2" id="KW-0285">Flavoprotein</keyword>
<dbReference type="NCBIfam" id="NF008726">
    <property type="entry name" value="PRK11728.1"/>
    <property type="match status" value="1"/>
</dbReference>
<evidence type="ECO:0000313" key="8">
    <source>
        <dbReference type="Proteomes" id="UP000306544"/>
    </source>
</evidence>
<dbReference type="EMBL" id="VAWA01000003">
    <property type="protein sequence ID" value="TLP79043.1"/>
    <property type="molecule type" value="Genomic_DNA"/>
</dbReference>
<feature type="domain" description="FAD dependent oxidoreductase" evidence="6">
    <location>
        <begin position="6"/>
        <end position="407"/>
    </location>
</feature>